<proteinExistence type="predicted"/>
<name>A0A450WRR3_9GAMM</name>
<accession>A0A450WRR3</accession>
<evidence type="ECO:0000313" key="1">
    <source>
        <dbReference type="EMBL" id="VFK19725.1"/>
    </source>
</evidence>
<reference evidence="1" key="1">
    <citation type="submission" date="2019-02" db="EMBL/GenBank/DDBJ databases">
        <authorList>
            <person name="Gruber-Vodicka R. H."/>
            <person name="Seah K. B. B."/>
        </authorList>
    </citation>
    <scope>NUCLEOTIDE SEQUENCE</scope>
    <source>
        <strain evidence="1">BECK_S313</strain>
    </source>
</reference>
<dbReference type="AlphaFoldDB" id="A0A450WRR3"/>
<sequence length="183" mass="21744">MYILALRAKTGRGKVSRRGVFFGGLFFRHLYLYKYLYKWIKFLVGFLFTRSAGVLAQPGKSRTKKVDEIPRSLDSRIFDHFVQDFPGKWLHYRNNLPSRLYPSPSLRISDLERLCRRGRSRYLPLKAFSTISKPYRRREENDNDPSKRFFKTIFRNEAHFQAVIRRAMVWTDRIALDLPANSC</sequence>
<dbReference type="EMBL" id="CAADFK010000183">
    <property type="protein sequence ID" value="VFK19725.1"/>
    <property type="molecule type" value="Genomic_DNA"/>
</dbReference>
<organism evidence="1">
    <name type="scientific">Candidatus Kentrum sp. LPFa</name>
    <dbReference type="NCBI Taxonomy" id="2126335"/>
    <lineage>
        <taxon>Bacteria</taxon>
        <taxon>Pseudomonadati</taxon>
        <taxon>Pseudomonadota</taxon>
        <taxon>Gammaproteobacteria</taxon>
        <taxon>Candidatus Kentrum</taxon>
    </lineage>
</organism>
<protein>
    <submittedName>
        <fullName evidence="1">Uncharacterized protein</fullName>
    </submittedName>
</protein>
<gene>
    <name evidence="1" type="ORF">BECKLPF1236B_GA0070989_11836</name>
</gene>